<proteinExistence type="predicted"/>
<sequence length="116" mass="13425">MHQEFVFELHHDGPTTLERYVLVQIVSLVRAMREGFIIPDEAEAILFKPDIHARLRAEGVGLQVLDLLREGFHLDDTLQFMGRETLLQSLGRMEMTALSLLKVRPYPGKHVWIKTF</sequence>
<evidence type="ECO:0000313" key="1">
    <source>
        <dbReference type="EMBL" id="SMB94254.1"/>
    </source>
</evidence>
<dbReference type="AlphaFoldDB" id="A0A1W1VMS5"/>
<keyword evidence="2" id="KW-1185">Reference proteome</keyword>
<evidence type="ECO:0000313" key="2">
    <source>
        <dbReference type="Proteomes" id="UP000192582"/>
    </source>
</evidence>
<dbReference type="Pfam" id="PF13108">
    <property type="entry name" value="DUF3969"/>
    <property type="match status" value="1"/>
</dbReference>
<dbReference type="RefSeq" id="WP_084049602.1">
    <property type="nucleotide sequence ID" value="NZ_FWWU01000009.1"/>
</dbReference>
<dbReference type="InterPro" id="IPR025083">
    <property type="entry name" value="DUF3969"/>
</dbReference>
<protein>
    <submittedName>
        <fullName evidence="1">Uncharacterized protein</fullName>
    </submittedName>
</protein>
<accession>A0A1W1VMS5</accession>
<gene>
    <name evidence="1" type="ORF">SAMN00790413_02311</name>
</gene>
<name>A0A1W1VMS5_9DEIO</name>
<dbReference type="Proteomes" id="UP000192582">
    <property type="component" value="Unassembled WGS sequence"/>
</dbReference>
<reference evidence="1 2" key="1">
    <citation type="submission" date="2017-04" db="EMBL/GenBank/DDBJ databases">
        <authorList>
            <person name="Afonso C.L."/>
            <person name="Miller P.J."/>
            <person name="Scott M.A."/>
            <person name="Spackman E."/>
            <person name="Goraichik I."/>
            <person name="Dimitrov K.M."/>
            <person name="Suarez D.L."/>
            <person name="Swayne D.E."/>
        </authorList>
    </citation>
    <scope>NUCLEOTIDE SEQUENCE [LARGE SCALE GENOMIC DNA]</scope>
    <source>
        <strain evidence="1 2">KR-140</strain>
    </source>
</reference>
<organism evidence="1 2">
    <name type="scientific">Deinococcus hopiensis KR-140</name>
    <dbReference type="NCBI Taxonomy" id="695939"/>
    <lineage>
        <taxon>Bacteria</taxon>
        <taxon>Thermotogati</taxon>
        <taxon>Deinococcota</taxon>
        <taxon>Deinococci</taxon>
        <taxon>Deinococcales</taxon>
        <taxon>Deinococcaceae</taxon>
        <taxon>Deinococcus</taxon>
    </lineage>
</organism>
<dbReference type="EMBL" id="FWWU01000009">
    <property type="protein sequence ID" value="SMB94254.1"/>
    <property type="molecule type" value="Genomic_DNA"/>
</dbReference>